<accession>A0A229SP60</accession>
<dbReference type="InterPro" id="IPR052512">
    <property type="entry name" value="4CMD/NDH-1_regulator"/>
</dbReference>
<dbReference type="OrthoDB" id="9802489at2"/>
<feature type="domain" description="Carboxymuconolactone decarboxylase-like" evidence="1">
    <location>
        <begin position="26"/>
        <end position="109"/>
    </location>
</feature>
<name>A0A229SP60_9PSEU</name>
<dbReference type="PANTHER" id="PTHR33570:SF2">
    <property type="entry name" value="CARBOXYMUCONOLACTONE DECARBOXYLASE-LIKE DOMAIN-CONTAINING PROTEIN"/>
    <property type="match status" value="1"/>
</dbReference>
<evidence type="ECO:0000259" key="1">
    <source>
        <dbReference type="Pfam" id="PF02627"/>
    </source>
</evidence>
<comment type="caution">
    <text evidence="2">The sequence shown here is derived from an EMBL/GenBank/DDBJ whole genome shotgun (WGS) entry which is preliminary data.</text>
</comment>
<dbReference type="InterPro" id="IPR029032">
    <property type="entry name" value="AhpD-like"/>
</dbReference>
<reference evidence="3" key="1">
    <citation type="submission" date="2017-07" db="EMBL/GenBank/DDBJ databases">
        <title>Comparative genome mining reveals phylogenetic distribution patterns of secondary metabolites in Amycolatopsis.</title>
        <authorList>
            <person name="Adamek M."/>
            <person name="Alanjary M."/>
            <person name="Sales-Ortells H."/>
            <person name="Goodfellow M."/>
            <person name="Bull A.T."/>
            <person name="Kalinowski J."/>
            <person name="Ziemert N."/>
        </authorList>
    </citation>
    <scope>NUCLEOTIDE SEQUENCE [LARGE SCALE GENOMIC DNA]</scope>
    <source>
        <strain evidence="3">H5</strain>
    </source>
</reference>
<evidence type="ECO:0000313" key="3">
    <source>
        <dbReference type="Proteomes" id="UP000215199"/>
    </source>
</evidence>
<organism evidence="2 3">
    <name type="scientific">Amycolatopsis vastitatis</name>
    <dbReference type="NCBI Taxonomy" id="1905142"/>
    <lineage>
        <taxon>Bacteria</taxon>
        <taxon>Bacillati</taxon>
        <taxon>Actinomycetota</taxon>
        <taxon>Actinomycetes</taxon>
        <taxon>Pseudonocardiales</taxon>
        <taxon>Pseudonocardiaceae</taxon>
        <taxon>Amycolatopsis</taxon>
    </lineage>
</organism>
<dbReference type="Pfam" id="PF02627">
    <property type="entry name" value="CMD"/>
    <property type="match status" value="1"/>
</dbReference>
<dbReference type="Proteomes" id="UP000215199">
    <property type="component" value="Unassembled WGS sequence"/>
</dbReference>
<dbReference type="Gene3D" id="1.20.1290.10">
    <property type="entry name" value="AhpD-like"/>
    <property type="match status" value="1"/>
</dbReference>
<dbReference type="GO" id="GO:0051920">
    <property type="term" value="F:peroxiredoxin activity"/>
    <property type="evidence" value="ECO:0007669"/>
    <property type="project" value="InterPro"/>
</dbReference>
<proteinExistence type="predicted"/>
<sequence length="123" mass="13881">MTDNRRRGLDMMRLVYGWEMTDQPGEFFAQTVDHLFAEIWTRPGLSLRDRRLLLLGAITAQGLDEIATIQATAALHNEELDADQLREAVLFLTHYVGWPLGTKLFTAVEKVIAKHEKAGENGS</sequence>
<dbReference type="PANTHER" id="PTHR33570">
    <property type="entry name" value="4-CARBOXYMUCONOLACTONE DECARBOXYLASE FAMILY PROTEIN"/>
    <property type="match status" value="1"/>
</dbReference>
<dbReference type="SUPFAM" id="SSF69118">
    <property type="entry name" value="AhpD-like"/>
    <property type="match status" value="1"/>
</dbReference>
<dbReference type="EMBL" id="NMUL01000060">
    <property type="protein sequence ID" value="OXM60451.1"/>
    <property type="molecule type" value="Genomic_DNA"/>
</dbReference>
<dbReference type="AlphaFoldDB" id="A0A229SP60"/>
<dbReference type="InterPro" id="IPR003779">
    <property type="entry name" value="CMD-like"/>
</dbReference>
<gene>
    <name evidence="2" type="ORF">CF165_42225</name>
</gene>
<evidence type="ECO:0000313" key="2">
    <source>
        <dbReference type="EMBL" id="OXM60451.1"/>
    </source>
</evidence>
<protein>
    <submittedName>
        <fullName evidence="2">Carboxymuconolactone decarboxylase</fullName>
    </submittedName>
</protein>
<dbReference type="RefSeq" id="WP_093953207.1">
    <property type="nucleotide sequence ID" value="NZ_NMUL01000060.1"/>
</dbReference>
<keyword evidence="3" id="KW-1185">Reference proteome</keyword>